<evidence type="ECO:0000256" key="6">
    <source>
        <dbReference type="ARBA" id="ARBA00022692"/>
    </source>
</evidence>
<evidence type="ECO:0000256" key="8">
    <source>
        <dbReference type="ARBA" id="ARBA00022989"/>
    </source>
</evidence>
<evidence type="ECO:0000256" key="3">
    <source>
        <dbReference type="ARBA" id="ARBA00022448"/>
    </source>
</evidence>
<keyword evidence="9 10" id="KW-0472">Membrane</keyword>
<keyword evidence="8 10" id="KW-1133">Transmembrane helix</keyword>
<dbReference type="InterPro" id="IPR037682">
    <property type="entry name" value="TonB_C"/>
</dbReference>
<dbReference type="GO" id="GO:0015031">
    <property type="term" value="P:protein transport"/>
    <property type="evidence" value="ECO:0007669"/>
    <property type="project" value="UniProtKB-KW"/>
</dbReference>
<dbReference type="EMBL" id="BLJN01000001">
    <property type="protein sequence ID" value="GFE79307.1"/>
    <property type="molecule type" value="Genomic_DNA"/>
</dbReference>
<comment type="similarity">
    <text evidence="2">Belongs to the TonB family.</text>
</comment>
<dbReference type="GO" id="GO:0055085">
    <property type="term" value="P:transmembrane transport"/>
    <property type="evidence" value="ECO:0007669"/>
    <property type="project" value="InterPro"/>
</dbReference>
<keyword evidence="5" id="KW-0997">Cell inner membrane</keyword>
<dbReference type="Gene3D" id="3.30.1150.10">
    <property type="match status" value="1"/>
</dbReference>
<keyword evidence="6 10" id="KW-0812">Transmembrane</keyword>
<evidence type="ECO:0000259" key="11">
    <source>
        <dbReference type="PROSITE" id="PS52015"/>
    </source>
</evidence>
<evidence type="ECO:0000256" key="9">
    <source>
        <dbReference type="ARBA" id="ARBA00023136"/>
    </source>
</evidence>
<dbReference type="PANTHER" id="PTHR33446">
    <property type="entry name" value="PROTEIN TONB-RELATED"/>
    <property type="match status" value="1"/>
</dbReference>
<comment type="subcellular location">
    <subcellularLocation>
        <location evidence="1">Cell inner membrane</location>
        <topology evidence="1">Single-pass membrane protein</topology>
        <orientation evidence="1">Periplasmic side</orientation>
    </subcellularLocation>
</comment>
<organism evidence="12 13">
    <name type="scientific">Steroidobacter agaridevorans</name>
    <dbReference type="NCBI Taxonomy" id="2695856"/>
    <lineage>
        <taxon>Bacteria</taxon>
        <taxon>Pseudomonadati</taxon>
        <taxon>Pseudomonadota</taxon>
        <taxon>Gammaproteobacteria</taxon>
        <taxon>Steroidobacterales</taxon>
        <taxon>Steroidobacteraceae</taxon>
        <taxon>Steroidobacter</taxon>
    </lineage>
</organism>
<proteinExistence type="inferred from homology"/>
<dbReference type="Pfam" id="PF03544">
    <property type="entry name" value="TonB_C"/>
    <property type="match status" value="1"/>
</dbReference>
<evidence type="ECO:0000256" key="5">
    <source>
        <dbReference type="ARBA" id="ARBA00022519"/>
    </source>
</evidence>
<evidence type="ECO:0000256" key="2">
    <source>
        <dbReference type="ARBA" id="ARBA00006555"/>
    </source>
</evidence>
<evidence type="ECO:0000313" key="13">
    <source>
        <dbReference type="Proteomes" id="UP000445000"/>
    </source>
</evidence>
<dbReference type="AlphaFoldDB" id="A0A829Y7S1"/>
<keyword evidence="4" id="KW-1003">Cell membrane</keyword>
<comment type="caution">
    <text evidence="12">The sequence shown here is derived from an EMBL/GenBank/DDBJ whole genome shotgun (WGS) entry which is preliminary data.</text>
</comment>
<keyword evidence="7" id="KW-0653">Protein transport</keyword>
<gene>
    <name evidence="12" type="ORF">GCM10011487_13070</name>
</gene>
<feature type="domain" description="TonB C-terminal" evidence="11">
    <location>
        <begin position="128"/>
        <end position="221"/>
    </location>
</feature>
<feature type="transmembrane region" description="Helical" evidence="10">
    <location>
        <begin position="20"/>
        <end position="37"/>
    </location>
</feature>
<dbReference type="NCBIfam" id="TIGR01352">
    <property type="entry name" value="tonB_Cterm"/>
    <property type="match status" value="1"/>
</dbReference>
<reference evidence="13" key="1">
    <citation type="submission" date="2020-01" db="EMBL/GenBank/DDBJ databases">
        <title>'Steroidobacter agaridevorans' sp. nov., agar-degrading bacteria isolated from rhizosphere soils.</title>
        <authorList>
            <person name="Ikenaga M."/>
            <person name="Kataoka M."/>
            <person name="Murouchi A."/>
            <person name="Katsuragi S."/>
            <person name="Sakai M."/>
        </authorList>
    </citation>
    <scope>NUCLEOTIDE SEQUENCE [LARGE SCALE GENOMIC DNA]</scope>
    <source>
        <strain evidence="13">YU21-B</strain>
    </source>
</reference>
<dbReference type="InterPro" id="IPR006260">
    <property type="entry name" value="TonB/TolA_C"/>
</dbReference>
<accession>A0A829Y7S1</accession>
<name>A0A829Y7S1_9GAMM</name>
<dbReference type="InterPro" id="IPR051045">
    <property type="entry name" value="TonB-dependent_transducer"/>
</dbReference>
<keyword evidence="3" id="KW-0813">Transport</keyword>
<protein>
    <recommendedName>
        <fullName evidence="11">TonB C-terminal domain-containing protein</fullName>
    </recommendedName>
</protein>
<evidence type="ECO:0000256" key="1">
    <source>
        <dbReference type="ARBA" id="ARBA00004383"/>
    </source>
</evidence>
<evidence type="ECO:0000256" key="4">
    <source>
        <dbReference type="ARBA" id="ARBA00022475"/>
    </source>
</evidence>
<dbReference type="SUPFAM" id="SSF74653">
    <property type="entry name" value="TolA/TonB C-terminal domain"/>
    <property type="match status" value="1"/>
</dbReference>
<keyword evidence="13" id="KW-1185">Reference proteome</keyword>
<dbReference type="GO" id="GO:0005886">
    <property type="term" value="C:plasma membrane"/>
    <property type="evidence" value="ECO:0007669"/>
    <property type="project" value="UniProtKB-SubCell"/>
</dbReference>
<evidence type="ECO:0000313" key="12">
    <source>
        <dbReference type="EMBL" id="GFE79307.1"/>
    </source>
</evidence>
<evidence type="ECO:0000256" key="10">
    <source>
        <dbReference type="SAM" id="Phobius"/>
    </source>
</evidence>
<evidence type="ECO:0000256" key="7">
    <source>
        <dbReference type="ARBA" id="ARBA00022927"/>
    </source>
</evidence>
<dbReference type="Proteomes" id="UP000445000">
    <property type="component" value="Unassembled WGS sequence"/>
</dbReference>
<dbReference type="PROSITE" id="PS52015">
    <property type="entry name" value="TONB_CTD"/>
    <property type="match status" value="1"/>
</dbReference>
<sequence length="221" mass="24522">MSAMTVNSFPSMHNWNSPRAWALAIIVLLHLGFFWALTNGMTQKITKIFVPEPPQLLPLPEQPKPPKQVDIKDARIDIKELKPTIVPRELDFPEEPIRESIITGLPTPPKNIIGDEGGDVAPPAPMVVEPRIDARRGLSEPYYPPDVIRGGGEGTVVLSIYILADGRVGDVRLISSSGIAKLDQSAMREAKKWRFVPGTSDGKPMAMWKQLPVTFRLNTRM</sequence>